<comment type="caution">
    <text evidence="1">The sequence shown here is derived from an EMBL/GenBank/DDBJ whole genome shotgun (WGS) entry which is preliminary data.</text>
</comment>
<reference evidence="1 2" key="1">
    <citation type="submission" date="2021-01" db="EMBL/GenBank/DDBJ databases">
        <title>Adiantum capillus-veneris genome.</title>
        <authorList>
            <person name="Fang Y."/>
            <person name="Liao Q."/>
        </authorList>
    </citation>
    <scope>NUCLEOTIDE SEQUENCE [LARGE SCALE GENOMIC DNA]</scope>
    <source>
        <strain evidence="1">H3</strain>
        <tissue evidence="1">Leaf</tissue>
    </source>
</reference>
<sequence length="69" mass="8158">MQAFFCNNGAVIDRAIGTLGDYSFCLLSLHFLYFPLDPRNRRQQIIRYTQKCTCNEKCRGRKARICHKR</sequence>
<keyword evidence="2" id="KW-1185">Reference proteome</keyword>
<organism evidence="1 2">
    <name type="scientific">Adiantum capillus-veneris</name>
    <name type="common">Maidenhair fern</name>
    <dbReference type="NCBI Taxonomy" id="13818"/>
    <lineage>
        <taxon>Eukaryota</taxon>
        <taxon>Viridiplantae</taxon>
        <taxon>Streptophyta</taxon>
        <taxon>Embryophyta</taxon>
        <taxon>Tracheophyta</taxon>
        <taxon>Polypodiopsida</taxon>
        <taxon>Polypodiidae</taxon>
        <taxon>Polypodiales</taxon>
        <taxon>Pteridineae</taxon>
        <taxon>Pteridaceae</taxon>
        <taxon>Vittarioideae</taxon>
        <taxon>Adiantum</taxon>
    </lineage>
</organism>
<evidence type="ECO:0000313" key="2">
    <source>
        <dbReference type="Proteomes" id="UP000886520"/>
    </source>
</evidence>
<protein>
    <submittedName>
        <fullName evidence="1">Uncharacterized protein</fullName>
    </submittedName>
</protein>
<dbReference type="EMBL" id="JABFUD020000005">
    <property type="protein sequence ID" value="KAI5079556.1"/>
    <property type="molecule type" value="Genomic_DNA"/>
</dbReference>
<gene>
    <name evidence="1" type="ORF">GOP47_0005035</name>
</gene>
<accession>A0A9D4ZN90</accession>
<dbReference type="Proteomes" id="UP000886520">
    <property type="component" value="Chromosome 5"/>
</dbReference>
<proteinExistence type="predicted"/>
<evidence type="ECO:0000313" key="1">
    <source>
        <dbReference type="EMBL" id="KAI5079556.1"/>
    </source>
</evidence>
<dbReference type="AlphaFoldDB" id="A0A9D4ZN90"/>
<name>A0A9D4ZN90_ADICA</name>